<dbReference type="InterPro" id="IPR017853">
    <property type="entry name" value="GH"/>
</dbReference>
<dbReference type="GO" id="GO:0005975">
    <property type="term" value="P:carbohydrate metabolic process"/>
    <property type="evidence" value="ECO:0007669"/>
    <property type="project" value="InterPro"/>
</dbReference>
<dbReference type="Proteomes" id="UP000251960">
    <property type="component" value="Unassembled WGS sequence"/>
</dbReference>
<dbReference type="GO" id="GO:0008422">
    <property type="term" value="F:beta-glucosidase activity"/>
    <property type="evidence" value="ECO:0007669"/>
    <property type="project" value="UniProtKB-ARBA"/>
</dbReference>
<dbReference type="PANTHER" id="PTHR10353">
    <property type="entry name" value="GLYCOSYL HYDROLASE"/>
    <property type="match status" value="1"/>
</dbReference>
<evidence type="ECO:0000256" key="2">
    <source>
        <dbReference type="RuleBase" id="RU003690"/>
    </source>
</evidence>
<evidence type="ECO:0000313" key="4">
    <source>
        <dbReference type="Proteomes" id="UP000251960"/>
    </source>
</evidence>
<organism evidence="3 4">
    <name type="scientific">Zea mays</name>
    <name type="common">Maize</name>
    <dbReference type="NCBI Taxonomy" id="4577"/>
    <lineage>
        <taxon>Eukaryota</taxon>
        <taxon>Viridiplantae</taxon>
        <taxon>Streptophyta</taxon>
        <taxon>Embryophyta</taxon>
        <taxon>Tracheophyta</taxon>
        <taxon>Spermatophyta</taxon>
        <taxon>Magnoliopsida</taxon>
        <taxon>Liliopsida</taxon>
        <taxon>Poales</taxon>
        <taxon>Poaceae</taxon>
        <taxon>PACMAD clade</taxon>
        <taxon>Panicoideae</taxon>
        <taxon>Andropogonodae</taxon>
        <taxon>Andropogoneae</taxon>
        <taxon>Tripsacinae</taxon>
        <taxon>Zea</taxon>
    </lineage>
</organism>
<dbReference type="SUPFAM" id="SSF51445">
    <property type="entry name" value="(Trans)glycosidases"/>
    <property type="match status" value="1"/>
</dbReference>
<accession>A0A3L6D7U4</accession>
<comment type="caution">
    <text evidence="3">The sequence shown here is derived from an EMBL/GenBank/DDBJ whole genome shotgun (WGS) entry which is preliminary data.</text>
</comment>
<dbReference type="PANTHER" id="PTHR10353:SF29">
    <property type="entry name" value="BETA-GLUCOSIDASE 11"/>
    <property type="match status" value="1"/>
</dbReference>
<evidence type="ECO:0000256" key="1">
    <source>
        <dbReference type="ARBA" id="ARBA00010838"/>
    </source>
</evidence>
<name>A0A3L6D7U4_MAIZE</name>
<dbReference type="AlphaFoldDB" id="A0A3L6D7U4"/>
<evidence type="ECO:0000313" key="3">
    <source>
        <dbReference type="EMBL" id="PWZ04448.1"/>
    </source>
</evidence>
<proteinExistence type="inferred from homology"/>
<dbReference type="PRINTS" id="PR00131">
    <property type="entry name" value="GLHYDRLASE1"/>
</dbReference>
<dbReference type="Gene3D" id="3.20.20.80">
    <property type="entry name" value="Glycosidases"/>
    <property type="match status" value="1"/>
</dbReference>
<comment type="similarity">
    <text evidence="1 2">Belongs to the glycosyl hydrolase 1 family.</text>
</comment>
<sequence length="91" mass="10244">MADGCLCIVSKEIAPAKREELPLSYPEILDAVVIPNGANVKGYFVWSFLDVFELLAGYYSRYGLYHVDFQDPELQSYRGRQNSLRCGTTSS</sequence>
<dbReference type="EMBL" id="NCVQ01000273">
    <property type="protein sequence ID" value="PWZ04448.1"/>
    <property type="molecule type" value="Genomic_DNA"/>
</dbReference>
<dbReference type="Pfam" id="PF00232">
    <property type="entry name" value="Glyco_hydro_1"/>
    <property type="match status" value="1"/>
</dbReference>
<dbReference type="InterPro" id="IPR001360">
    <property type="entry name" value="Glyco_hydro_1"/>
</dbReference>
<dbReference type="ExpressionAtlas" id="A0A3L6D7U4">
    <property type="expression patterns" value="baseline and differential"/>
</dbReference>
<protein>
    <submittedName>
        <fullName evidence="3">Putative beta-glucosidase 23</fullName>
    </submittedName>
</protein>
<gene>
    <name evidence="3" type="primary">BGLU23_0</name>
    <name evidence="3" type="ORF">Zm00014a_025493</name>
</gene>
<reference evidence="3 4" key="1">
    <citation type="journal article" date="2018" name="Nat. Genet.">
        <title>Extensive intraspecific gene order and gene structural variations between Mo17 and other maize genomes.</title>
        <authorList>
            <person name="Sun S."/>
            <person name="Zhou Y."/>
            <person name="Chen J."/>
            <person name="Shi J."/>
            <person name="Zhao H."/>
            <person name="Zhao H."/>
            <person name="Song W."/>
            <person name="Zhang M."/>
            <person name="Cui Y."/>
            <person name="Dong X."/>
            <person name="Liu H."/>
            <person name="Ma X."/>
            <person name="Jiao Y."/>
            <person name="Wang B."/>
            <person name="Wei X."/>
            <person name="Stein J.C."/>
            <person name="Glaubitz J.C."/>
            <person name="Lu F."/>
            <person name="Yu G."/>
            <person name="Liang C."/>
            <person name="Fengler K."/>
            <person name="Li B."/>
            <person name="Rafalski A."/>
            <person name="Schnable P.S."/>
            <person name="Ware D.H."/>
            <person name="Buckler E.S."/>
            <person name="Lai J."/>
        </authorList>
    </citation>
    <scope>NUCLEOTIDE SEQUENCE [LARGE SCALE GENOMIC DNA]</scope>
    <source>
        <strain evidence="4">cv. Missouri 17</strain>
        <tissue evidence="3">Seedling</tissue>
    </source>
</reference>